<feature type="region of interest" description="Disordered" evidence="1">
    <location>
        <begin position="1"/>
        <end position="21"/>
    </location>
</feature>
<name>A0A5B7H9P8_PORTR</name>
<keyword evidence="3" id="KW-1185">Reference proteome</keyword>
<feature type="compositionally biased region" description="Acidic residues" evidence="1">
    <location>
        <begin position="90"/>
        <end position="99"/>
    </location>
</feature>
<dbReference type="Proteomes" id="UP000324222">
    <property type="component" value="Unassembled WGS sequence"/>
</dbReference>
<evidence type="ECO:0000313" key="2">
    <source>
        <dbReference type="EMBL" id="MPC66539.1"/>
    </source>
</evidence>
<proteinExistence type="predicted"/>
<evidence type="ECO:0000313" key="3">
    <source>
        <dbReference type="Proteomes" id="UP000324222"/>
    </source>
</evidence>
<organism evidence="2 3">
    <name type="scientific">Portunus trituberculatus</name>
    <name type="common">Swimming crab</name>
    <name type="synonym">Neptunus trituberculatus</name>
    <dbReference type="NCBI Taxonomy" id="210409"/>
    <lineage>
        <taxon>Eukaryota</taxon>
        <taxon>Metazoa</taxon>
        <taxon>Ecdysozoa</taxon>
        <taxon>Arthropoda</taxon>
        <taxon>Crustacea</taxon>
        <taxon>Multicrustacea</taxon>
        <taxon>Malacostraca</taxon>
        <taxon>Eumalacostraca</taxon>
        <taxon>Eucarida</taxon>
        <taxon>Decapoda</taxon>
        <taxon>Pleocyemata</taxon>
        <taxon>Brachyura</taxon>
        <taxon>Eubrachyura</taxon>
        <taxon>Portunoidea</taxon>
        <taxon>Portunidae</taxon>
        <taxon>Portuninae</taxon>
        <taxon>Portunus</taxon>
    </lineage>
</organism>
<dbReference type="AlphaFoldDB" id="A0A5B7H9P8"/>
<dbReference type="EMBL" id="VSRR010024901">
    <property type="protein sequence ID" value="MPC66539.1"/>
    <property type="molecule type" value="Genomic_DNA"/>
</dbReference>
<reference evidence="2 3" key="1">
    <citation type="submission" date="2019-05" db="EMBL/GenBank/DDBJ databases">
        <title>Another draft genome of Portunus trituberculatus and its Hox gene families provides insights of decapod evolution.</title>
        <authorList>
            <person name="Jeong J.-H."/>
            <person name="Song I."/>
            <person name="Kim S."/>
            <person name="Choi T."/>
            <person name="Kim D."/>
            <person name="Ryu S."/>
            <person name="Kim W."/>
        </authorList>
    </citation>
    <scope>NUCLEOTIDE SEQUENCE [LARGE SCALE GENOMIC DNA]</scope>
    <source>
        <tissue evidence="2">Muscle</tissue>
    </source>
</reference>
<sequence>MARTGEVMSVRFNRVTRPSDPIPISHRVRLQNQQTGMWDRLGTVIDTPAPLQYLVRLHGSGRASLRNRRHLRPTSPDNPPGASLARDNQGDDLGDDSDDGAPTPPPPPARPRRTVRAPCYLSDYVSFPGLP</sequence>
<feature type="region of interest" description="Disordered" evidence="1">
    <location>
        <begin position="61"/>
        <end position="117"/>
    </location>
</feature>
<protein>
    <submittedName>
        <fullName evidence="2">Uncharacterized protein</fullName>
    </submittedName>
</protein>
<evidence type="ECO:0000256" key="1">
    <source>
        <dbReference type="SAM" id="MobiDB-lite"/>
    </source>
</evidence>
<comment type="caution">
    <text evidence="2">The sequence shown here is derived from an EMBL/GenBank/DDBJ whole genome shotgun (WGS) entry which is preliminary data.</text>
</comment>
<gene>
    <name evidence="2" type="ORF">E2C01_060688</name>
</gene>
<accession>A0A5B7H9P8</accession>